<feature type="domain" description="Rhodopsin" evidence="8">
    <location>
        <begin position="46"/>
        <end position="284"/>
    </location>
</feature>
<dbReference type="EMBL" id="ML975170">
    <property type="protein sequence ID" value="KAF1809812.1"/>
    <property type="molecule type" value="Genomic_DNA"/>
</dbReference>
<name>A0A6G1FVU8_9PEZI</name>
<organism evidence="9">
    <name type="scientific">Eremomyces bilateralis CBS 781.70</name>
    <dbReference type="NCBI Taxonomy" id="1392243"/>
    <lineage>
        <taxon>Eukaryota</taxon>
        <taxon>Fungi</taxon>
        <taxon>Dikarya</taxon>
        <taxon>Ascomycota</taxon>
        <taxon>Pezizomycotina</taxon>
        <taxon>Dothideomycetes</taxon>
        <taxon>Dothideomycetes incertae sedis</taxon>
        <taxon>Eremomycetales</taxon>
        <taxon>Eremomycetaceae</taxon>
        <taxon>Eremomyces</taxon>
    </lineage>
</organism>
<dbReference type="OrthoDB" id="5401779at2759"/>
<dbReference type="PANTHER" id="PTHR33048:SF55">
    <property type="entry name" value="INTEGRAL MEMBRANE PROTEIN"/>
    <property type="match status" value="1"/>
</dbReference>
<evidence type="ECO:0000256" key="4">
    <source>
        <dbReference type="ARBA" id="ARBA00023136"/>
    </source>
</evidence>
<sequence length="380" mass="43036">MATPTLEDIATWPEPNYDNPRDVLDPVVWGVGITLMILATIFISCRFYSRFVVVRNALGLDDWTMLLAYIFAMGIAIVHIMELKAGYGRHLYDVKLEWLPLIAKWGIVTQVVFGPAAALTKISICLTYLRIFPSRTNSQFNYICIVVVAAWGVICSLTSLFQCWPMSDTWNLFRPIRHCINLEVFIITTTSMNSFTDCLVFLWPVYYLWNIKMSLNKRVWLIISFSLGVIVCIGSVVRVVYMVKYFRSWDVAYNSTIVYVISDVEICLGIICGCLPGIRPVIRKLFPTLIGSSDHPSTAPSGRRHTDLGYSGPLSSQQSRNAGYRDIHVTLDVEMKASPAPTKTRTLRNISDDESQEWIFKTDIQNEVRTDIRGPSSQSS</sequence>
<feature type="transmembrane region" description="Helical" evidence="7">
    <location>
        <begin position="101"/>
        <end position="128"/>
    </location>
</feature>
<dbReference type="GO" id="GO:0016020">
    <property type="term" value="C:membrane"/>
    <property type="evidence" value="ECO:0007669"/>
    <property type="project" value="UniProtKB-SubCell"/>
</dbReference>
<evidence type="ECO:0000256" key="6">
    <source>
        <dbReference type="SAM" id="MobiDB-lite"/>
    </source>
</evidence>
<proteinExistence type="inferred from homology"/>
<evidence type="ECO:0000256" key="5">
    <source>
        <dbReference type="ARBA" id="ARBA00038359"/>
    </source>
</evidence>
<evidence type="ECO:0000256" key="1">
    <source>
        <dbReference type="ARBA" id="ARBA00004141"/>
    </source>
</evidence>
<comment type="similarity">
    <text evidence="5">Belongs to the SAT4 family.</text>
</comment>
<evidence type="ECO:0000313" key="10">
    <source>
        <dbReference type="Proteomes" id="UP000504638"/>
    </source>
</evidence>
<protein>
    <recommendedName>
        <fullName evidence="8">Rhodopsin domain-containing protein</fullName>
    </recommendedName>
</protein>
<feature type="transmembrane region" description="Helical" evidence="7">
    <location>
        <begin position="257"/>
        <end position="278"/>
    </location>
</feature>
<feature type="transmembrane region" description="Helical" evidence="7">
    <location>
        <begin position="184"/>
        <end position="207"/>
    </location>
</feature>
<accession>A0A6G1FVU8</accession>
<evidence type="ECO:0000313" key="11">
    <source>
        <dbReference type="RefSeq" id="XP_033531443.1"/>
    </source>
</evidence>
<evidence type="ECO:0000256" key="2">
    <source>
        <dbReference type="ARBA" id="ARBA00022692"/>
    </source>
</evidence>
<keyword evidence="4 7" id="KW-0472">Membrane</keyword>
<feature type="transmembrane region" description="Helical" evidence="7">
    <location>
        <begin position="27"/>
        <end position="48"/>
    </location>
</feature>
<feature type="region of interest" description="Disordered" evidence="6">
    <location>
        <begin position="293"/>
        <end position="320"/>
    </location>
</feature>
<dbReference type="RefSeq" id="XP_033531443.1">
    <property type="nucleotide sequence ID" value="XM_033673930.1"/>
</dbReference>
<dbReference type="GeneID" id="54414500"/>
<dbReference type="InterPro" id="IPR049326">
    <property type="entry name" value="Rhodopsin_dom_fungi"/>
</dbReference>
<dbReference type="Pfam" id="PF20684">
    <property type="entry name" value="Fung_rhodopsin"/>
    <property type="match status" value="1"/>
</dbReference>
<reference evidence="11" key="2">
    <citation type="submission" date="2020-04" db="EMBL/GenBank/DDBJ databases">
        <authorList>
            <consortium name="NCBI Genome Project"/>
        </authorList>
    </citation>
    <scope>NUCLEOTIDE SEQUENCE</scope>
    <source>
        <strain evidence="11">CBS 781.70</strain>
    </source>
</reference>
<reference evidence="9 11" key="1">
    <citation type="submission" date="2020-01" db="EMBL/GenBank/DDBJ databases">
        <authorList>
            <consortium name="DOE Joint Genome Institute"/>
            <person name="Haridas S."/>
            <person name="Albert R."/>
            <person name="Binder M."/>
            <person name="Bloem J."/>
            <person name="Labutti K."/>
            <person name="Salamov A."/>
            <person name="Andreopoulos B."/>
            <person name="Baker S.E."/>
            <person name="Barry K."/>
            <person name="Bills G."/>
            <person name="Bluhm B.H."/>
            <person name="Cannon C."/>
            <person name="Castanera R."/>
            <person name="Culley D.E."/>
            <person name="Daum C."/>
            <person name="Ezra D."/>
            <person name="Gonzalez J.B."/>
            <person name="Henrissat B."/>
            <person name="Kuo A."/>
            <person name="Liang C."/>
            <person name="Lipzen A."/>
            <person name="Lutzoni F."/>
            <person name="Magnuson J."/>
            <person name="Mondo S."/>
            <person name="Nolan M."/>
            <person name="Ohm R."/>
            <person name="Pangilinan J."/>
            <person name="Park H.-J."/>
            <person name="Ramirez L."/>
            <person name="Alfaro M."/>
            <person name="Sun H."/>
            <person name="Tritt A."/>
            <person name="Yoshinaga Y."/>
            <person name="Zwiers L.-H."/>
            <person name="Turgeon B.G."/>
            <person name="Goodwin S.B."/>
            <person name="Spatafora J.W."/>
            <person name="Crous P.W."/>
            <person name="Grigoriev I.V."/>
        </authorList>
    </citation>
    <scope>NUCLEOTIDE SEQUENCE</scope>
    <source>
        <strain evidence="9 11">CBS 781.70</strain>
    </source>
</reference>
<evidence type="ECO:0000256" key="7">
    <source>
        <dbReference type="SAM" id="Phobius"/>
    </source>
</evidence>
<keyword evidence="2 7" id="KW-0812">Transmembrane</keyword>
<dbReference type="PANTHER" id="PTHR33048">
    <property type="entry name" value="PTH11-LIKE INTEGRAL MEMBRANE PROTEIN (AFU_ORTHOLOGUE AFUA_5G11245)"/>
    <property type="match status" value="1"/>
</dbReference>
<keyword evidence="10" id="KW-1185">Reference proteome</keyword>
<gene>
    <name evidence="9 11" type="ORF">P152DRAFT_150824</name>
</gene>
<dbReference type="InterPro" id="IPR052337">
    <property type="entry name" value="SAT4-like"/>
</dbReference>
<feature type="transmembrane region" description="Helical" evidence="7">
    <location>
        <begin position="219"/>
        <end position="237"/>
    </location>
</feature>
<evidence type="ECO:0000256" key="3">
    <source>
        <dbReference type="ARBA" id="ARBA00022989"/>
    </source>
</evidence>
<feature type="transmembrane region" description="Helical" evidence="7">
    <location>
        <begin position="140"/>
        <end position="164"/>
    </location>
</feature>
<evidence type="ECO:0000313" key="9">
    <source>
        <dbReference type="EMBL" id="KAF1809812.1"/>
    </source>
</evidence>
<feature type="transmembrane region" description="Helical" evidence="7">
    <location>
        <begin position="60"/>
        <end position="81"/>
    </location>
</feature>
<comment type="subcellular location">
    <subcellularLocation>
        <location evidence="1">Membrane</location>
        <topology evidence="1">Multi-pass membrane protein</topology>
    </subcellularLocation>
</comment>
<dbReference type="AlphaFoldDB" id="A0A6G1FVU8"/>
<reference evidence="11" key="3">
    <citation type="submission" date="2025-04" db="UniProtKB">
        <authorList>
            <consortium name="RefSeq"/>
        </authorList>
    </citation>
    <scope>IDENTIFICATION</scope>
    <source>
        <strain evidence="11">CBS 781.70</strain>
    </source>
</reference>
<evidence type="ECO:0000259" key="8">
    <source>
        <dbReference type="Pfam" id="PF20684"/>
    </source>
</evidence>
<keyword evidence="3 7" id="KW-1133">Transmembrane helix</keyword>
<dbReference type="Proteomes" id="UP000504638">
    <property type="component" value="Unplaced"/>
</dbReference>